<feature type="transmembrane region" description="Helical" evidence="1">
    <location>
        <begin position="140"/>
        <end position="160"/>
    </location>
</feature>
<keyword evidence="1" id="KW-0812">Transmembrane</keyword>
<sequence length="287" mass="32891">MRKSERIHSKSLASQIREHKAVFLVYVLLRLSVVLILIAQVFNRSWENVFYCVLTLVLMTLPSFIENNWHIDIPDTLEIIVLLFIYAAEILGELSAYYVNFPFWDTMLHTTTGFLAAAVGFSLCDIFNRNEKIKFTLSPFFLAFVAFCFSMTVAVFWEFIEFGFDMTMGLDMQKDTVVHSISSVDLDPLHSNNIVTISGITEVYLQDGTPLGVGGYLDIGIIDTMKDLFVNFIGALVFSFIGYFYTKNRGEGRFARLFIPTVKYKEALEAKKARQERKALRKARKEE</sequence>
<dbReference type="Proteomes" id="UP000823633">
    <property type="component" value="Unassembled WGS sequence"/>
</dbReference>
<feature type="transmembrane region" description="Helical" evidence="1">
    <location>
        <begin position="77"/>
        <end position="99"/>
    </location>
</feature>
<evidence type="ECO:0000313" key="2">
    <source>
        <dbReference type="EMBL" id="MBO8443800.1"/>
    </source>
</evidence>
<evidence type="ECO:0000256" key="1">
    <source>
        <dbReference type="SAM" id="Phobius"/>
    </source>
</evidence>
<feature type="transmembrane region" description="Helical" evidence="1">
    <location>
        <begin position="48"/>
        <end position="65"/>
    </location>
</feature>
<keyword evidence="1" id="KW-1133">Transmembrane helix</keyword>
<keyword evidence="1" id="KW-0472">Membrane</keyword>
<dbReference type="EMBL" id="JADIMU010000057">
    <property type="protein sequence ID" value="MBO8443800.1"/>
    <property type="molecule type" value="Genomic_DNA"/>
</dbReference>
<name>A0A9D9EBM1_9SPIR</name>
<dbReference type="InterPro" id="IPR014509">
    <property type="entry name" value="YjdF-like"/>
</dbReference>
<feature type="transmembrane region" description="Helical" evidence="1">
    <location>
        <begin position="21"/>
        <end position="42"/>
    </location>
</feature>
<accession>A0A9D9EBM1</accession>
<proteinExistence type="predicted"/>
<reference evidence="2" key="1">
    <citation type="submission" date="2020-10" db="EMBL/GenBank/DDBJ databases">
        <authorList>
            <person name="Gilroy R."/>
        </authorList>
    </citation>
    <scope>NUCLEOTIDE SEQUENCE</scope>
    <source>
        <strain evidence="2">11167</strain>
    </source>
</reference>
<protein>
    <submittedName>
        <fullName evidence="2">Uncharacterized protein</fullName>
    </submittedName>
</protein>
<gene>
    <name evidence="2" type="ORF">IAC42_08630</name>
</gene>
<comment type="caution">
    <text evidence="2">The sequence shown here is derived from an EMBL/GenBank/DDBJ whole genome shotgun (WGS) entry which is preliminary data.</text>
</comment>
<dbReference type="AlphaFoldDB" id="A0A9D9EBM1"/>
<reference evidence="2" key="2">
    <citation type="journal article" date="2021" name="PeerJ">
        <title>Extensive microbial diversity within the chicken gut microbiome revealed by metagenomics and culture.</title>
        <authorList>
            <person name="Gilroy R."/>
            <person name="Ravi A."/>
            <person name="Getino M."/>
            <person name="Pursley I."/>
            <person name="Horton D.L."/>
            <person name="Alikhan N.F."/>
            <person name="Baker D."/>
            <person name="Gharbi K."/>
            <person name="Hall N."/>
            <person name="Watson M."/>
            <person name="Adriaenssens E.M."/>
            <person name="Foster-Nyarko E."/>
            <person name="Jarju S."/>
            <person name="Secka A."/>
            <person name="Antonio M."/>
            <person name="Oren A."/>
            <person name="Chaudhuri R.R."/>
            <person name="La Ragione R."/>
            <person name="Hildebrand F."/>
            <person name="Pallen M.J."/>
        </authorList>
    </citation>
    <scope>NUCLEOTIDE SEQUENCE</scope>
    <source>
        <strain evidence="2">11167</strain>
    </source>
</reference>
<feature type="transmembrane region" description="Helical" evidence="1">
    <location>
        <begin position="111"/>
        <end position="128"/>
    </location>
</feature>
<evidence type="ECO:0000313" key="3">
    <source>
        <dbReference type="Proteomes" id="UP000823633"/>
    </source>
</evidence>
<dbReference type="Pfam" id="PF09997">
    <property type="entry name" value="DUF2238"/>
    <property type="match status" value="1"/>
</dbReference>
<organism evidence="2 3">
    <name type="scientific">Candidatus Aphodenecus pullistercoris</name>
    <dbReference type="NCBI Taxonomy" id="2840669"/>
    <lineage>
        <taxon>Bacteria</taxon>
        <taxon>Pseudomonadati</taxon>
        <taxon>Spirochaetota</taxon>
        <taxon>Spirochaetia</taxon>
        <taxon>Spirochaetales</taxon>
        <taxon>Candidatus Aphodenecus</taxon>
    </lineage>
</organism>
<feature type="transmembrane region" description="Helical" evidence="1">
    <location>
        <begin position="228"/>
        <end position="246"/>
    </location>
</feature>